<evidence type="ECO:0000313" key="2">
    <source>
        <dbReference type="EMBL" id="MFD1163045.1"/>
    </source>
</evidence>
<comment type="caution">
    <text evidence="2">The sequence shown here is derived from an EMBL/GenBank/DDBJ whole genome shotgun (WGS) entry which is preliminary data.</text>
</comment>
<keyword evidence="3" id="KW-1185">Reference proteome</keyword>
<keyword evidence="1" id="KW-1133">Transmembrane helix</keyword>
<evidence type="ECO:0000313" key="3">
    <source>
        <dbReference type="Proteomes" id="UP001597163"/>
    </source>
</evidence>
<gene>
    <name evidence="2" type="ORF">ACFQ2E_11485</name>
</gene>
<sequence>MDTQATIIGFIILLIVITPLILIQASQKKKKKQSKKEFFEDAEKHHLDLTTVDFWGTYYAMATDEVANKLLYSKIINGVHNTAVIDLSSVNSCSIKKTERRLKNKTTNKSETDKIDLVITYKTPKKPASILEFYNIDVNFEMSNEFDLVKKWEAMIISKLLKNVKAA</sequence>
<protein>
    <submittedName>
        <fullName evidence="2">Uncharacterized protein</fullName>
    </submittedName>
</protein>
<evidence type="ECO:0000256" key="1">
    <source>
        <dbReference type="SAM" id="Phobius"/>
    </source>
</evidence>
<dbReference type="RefSeq" id="WP_311940091.1">
    <property type="nucleotide sequence ID" value="NZ_JAVSCK010000003.1"/>
</dbReference>
<proteinExistence type="predicted"/>
<dbReference type="Proteomes" id="UP001597163">
    <property type="component" value="Unassembled WGS sequence"/>
</dbReference>
<keyword evidence="1" id="KW-0812">Transmembrane</keyword>
<name>A0ABW3RD88_9FLAO</name>
<reference evidence="3" key="1">
    <citation type="journal article" date="2019" name="Int. J. Syst. Evol. Microbiol.">
        <title>The Global Catalogue of Microorganisms (GCM) 10K type strain sequencing project: providing services to taxonomists for standard genome sequencing and annotation.</title>
        <authorList>
            <consortium name="The Broad Institute Genomics Platform"/>
            <consortium name="The Broad Institute Genome Sequencing Center for Infectious Disease"/>
            <person name="Wu L."/>
            <person name="Ma J."/>
        </authorList>
    </citation>
    <scope>NUCLEOTIDE SEQUENCE [LARGE SCALE GENOMIC DNA]</scope>
    <source>
        <strain evidence="3">CCUG 63246</strain>
    </source>
</reference>
<organism evidence="2 3">
    <name type="scientific">Hwangdonia seohaensis</name>
    <dbReference type="NCBI Taxonomy" id="1240727"/>
    <lineage>
        <taxon>Bacteria</taxon>
        <taxon>Pseudomonadati</taxon>
        <taxon>Bacteroidota</taxon>
        <taxon>Flavobacteriia</taxon>
        <taxon>Flavobacteriales</taxon>
        <taxon>Flavobacteriaceae</taxon>
        <taxon>Hwangdonia</taxon>
    </lineage>
</organism>
<accession>A0ABW3RD88</accession>
<feature type="transmembrane region" description="Helical" evidence="1">
    <location>
        <begin position="6"/>
        <end position="26"/>
    </location>
</feature>
<dbReference type="EMBL" id="JBHTLJ010000003">
    <property type="protein sequence ID" value="MFD1163045.1"/>
    <property type="molecule type" value="Genomic_DNA"/>
</dbReference>
<keyword evidence="1" id="KW-0472">Membrane</keyword>